<dbReference type="KEGG" id="sli:Slin_4505"/>
<dbReference type="AlphaFoldDB" id="D2QMS2"/>
<dbReference type="Gene3D" id="2.60.40.1120">
    <property type="entry name" value="Carboxypeptidase-like, regulatory domain"/>
    <property type="match status" value="1"/>
</dbReference>
<dbReference type="Gene3D" id="2.170.130.10">
    <property type="entry name" value="TonB-dependent receptor, plug domain"/>
    <property type="match status" value="1"/>
</dbReference>
<evidence type="ECO:0000256" key="5">
    <source>
        <dbReference type="ARBA" id="ARBA00022729"/>
    </source>
</evidence>
<dbReference type="GO" id="GO:0015344">
    <property type="term" value="F:siderophore uptake transmembrane transporter activity"/>
    <property type="evidence" value="ECO:0007669"/>
    <property type="project" value="TreeGrafter"/>
</dbReference>
<dbReference type="PANTHER" id="PTHR30069">
    <property type="entry name" value="TONB-DEPENDENT OUTER MEMBRANE RECEPTOR"/>
    <property type="match status" value="1"/>
</dbReference>
<evidence type="ECO:0000256" key="2">
    <source>
        <dbReference type="ARBA" id="ARBA00022448"/>
    </source>
</evidence>
<dbReference type="InterPro" id="IPR037066">
    <property type="entry name" value="Plug_dom_sf"/>
</dbReference>
<dbReference type="SUPFAM" id="SSF56935">
    <property type="entry name" value="Porins"/>
    <property type="match status" value="1"/>
</dbReference>
<comment type="subcellular location">
    <subcellularLocation>
        <location evidence="1 8">Cell outer membrane</location>
        <topology evidence="1 8">Multi-pass membrane protein</topology>
    </subcellularLocation>
</comment>
<comment type="similarity">
    <text evidence="8">Belongs to the TonB-dependent receptor family.</text>
</comment>
<keyword evidence="4 8" id="KW-0812">Transmembrane</keyword>
<dbReference type="NCBIfam" id="TIGR04056">
    <property type="entry name" value="OMP_RagA_SusC"/>
    <property type="match status" value="1"/>
</dbReference>
<evidence type="ECO:0000256" key="6">
    <source>
        <dbReference type="ARBA" id="ARBA00023136"/>
    </source>
</evidence>
<dbReference type="HOGENOM" id="CLU_004317_2_1_10"/>
<dbReference type="Proteomes" id="UP000002028">
    <property type="component" value="Chromosome"/>
</dbReference>
<dbReference type="SUPFAM" id="SSF49464">
    <property type="entry name" value="Carboxypeptidase regulatory domain-like"/>
    <property type="match status" value="1"/>
</dbReference>
<dbReference type="InterPro" id="IPR008969">
    <property type="entry name" value="CarboxyPept-like_regulatory"/>
</dbReference>
<dbReference type="RefSeq" id="WP_012928989.1">
    <property type="nucleotide sequence ID" value="NC_013730.1"/>
</dbReference>
<sequence>MLGLILLLCTNVFAQSTRYTLKGRVTDPEKMGLPGTTVVLVGTTVGTTTDAEGNYTLPVTLKPGPVTVAFTSIGYETLRQDVTLGNADEVTVNAQLVAAATNLDEVVVTGSTLSAPKRELGNAISTIKAADLTQSGSGNLINSLQGKVPGAQITQNSGDPAGGISIRLRGIKSLVGSSDPLYVVDGVIVSNASTNVSQLALANDVGNANVGQNRLSDINPDDIATINVVNGAAAAAQYGSRAANGVVIITTKRGQSGKAQVNFTTSFNINELRKGVPVNTYGKQFGFASLRLYPIGVISAAQVAANPGTTTTSIYRDGTNSLLATNLVDVQRYNYFDQIFRTGYGTDNNLSISGGRDNTQYYVSFGYLKNEGIIKGTDFTRYNLRARVDQRLANWAKISVGISYSNSLSNEKANGNVFYSPINSVNITNNIYDITKRDAAGNLQAVEPSRVNPLSTIEDMKFSQSVSRTINSLQLNLTPLKGLTVDYIVGVDAYSQFGKNYIRPYPYQSVAQLPAARYPFGFAATATNQVLQFNNDLNAQYENQFSEKFKLNAAIGYSYQYYQADYSINSGQNLSPFIETVSGASNTTYSVRYDLDRFSLSGLFAQATLGYKNLAFITGAVRRDQSSKFSPTQTNQYYPKVSGSFIVSDLDFWKNLSFSNAFNSLKLRTSYGEAGNLSGIGSYARFYQFSPVGFLGKNTVVPGTQLANPDVQPERMAELEGGVDLAFLNGRIGLGVTAYNQKITNLVVNRTLAPTSGGTSIVNNVGSMENKGFEIVLDATPIKTKDLNWDVTFIYNHNRNKVLDLGGLPIINPDASSASGTPVNLIVGQPVGVFYGTGYARNPDGSLLLSPSGFPQSERATGQANGAVDYVPARNSDGTLDVTKPLANVIIGNPNPKWTGSFSTNLSYKKLNLHVLLDMVQGSDVFNADKRTRQGVGLGDYAEQELRGTLKRGYIFGIYNTQEFRVDPGSYTKLREVSLSYTLPTFIKSISRLTISAVGRNLYSWDKYTGFDPETNAGGNNDLLRGIDFGNVPIPRTYQFKLSATF</sequence>
<evidence type="ECO:0000256" key="3">
    <source>
        <dbReference type="ARBA" id="ARBA00022452"/>
    </source>
</evidence>
<reference evidence="10 11" key="1">
    <citation type="journal article" date="2010" name="Stand. Genomic Sci.">
        <title>Complete genome sequence of Spirosoma linguale type strain (1).</title>
        <authorList>
            <person name="Lail K."/>
            <person name="Sikorski J."/>
            <person name="Saunders E."/>
            <person name="Lapidus A."/>
            <person name="Glavina Del Rio T."/>
            <person name="Copeland A."/>
            <person name="Tice H."/>
            <person name="Cheng J.-F."/>
            <person name="Lucas S."/>
            <person name="Nolan M."/>
            <person name="Bruce D."/>
            <person name="Goodwin L."/>
            <person name="Pitluck S."/>
            <person name="Ivanova N."/>
            <person name="Mavromatis K."/>
            <person name="Ovchinnikova G."/>
            <person name="Pati A."/>
            <person name="Chen A."/>
            <person name="Palaniappan K."/>
            <person name="Land M."/>
            <person name="Hauser L."/>
            <person name="Chang Y.-J."/>
            <person name="Jeffries C.D."/>
            <person name="Chain P."/>
            <person name="Brettin T."/>
            <person name="Detter J.C."/>
            <person name="Schuetze A."/>
            <person name="Rohde M."/>
            <person name="Tindall B.J."/>
            <person name="Goeker M."/>
            <person name="Bristow J."/>
            <person name="Eisen J.A."/>
            <person name="Markowitz V."/>
            <person name="Hugenholtz P."/>
            <person name="Kyrpides N.C."/>
            <person name="Klenk H.-P."/>
            <person name="Chen F."/>
        </authorList>
    </citation>
    <scope>NUCLEOTIDE SEQUENCE [LARGE SCALE GENOMIC DNA]</scope>
    <source>
        <strain evidence="11">ATCC 33905 / DSM 74 / LMG 10896 / Claus 1</strain>
    </source>
</reference>
<evidence type="ECO:0000313" key="11">
    <source>
        <dbReference type="Proteomes" id="UP000002028"/>
    </source>
</evidence>
<gene>
    <name evidence="10" type="ordered locus">Slin_4505</name>
</gene>
<dbReference type="GO" id="GO:0044718">
    <property type="term" value="P:siderophore transmembrane transport"/>
    <property type="evidence" value="ECO:0007669"/>
    <property type="project" value="TreeGrafter"/>
</dbReference>
<evidence type="ECO:0000256" key="4">
    <source>
        <dbReference type="ARBA" id="ARBA00022692"/>
    </source>
</evidence>
<dbReference type="EMBL" id="CP001769">
    <property type="protein sequence ID" value="ADB40485.1"/>
    <property type="molecule type" value="Genomic_DNA"/>
</dbReference>
<evidence type="ECO:0000259" key="9">
    <source>
        <dbReference type="Pfam" id="PF07715"/>
    </source>
</evidence>
<dbReference type="InterPro" id="IPR012910">
    <property type="entry name" value="Plug_dom"/>
</dbReference>
<keyword evidence="3 8" id="KW-1134">Transmembrane beta strand</keyword>
<dbReference type="PANTHER" id="PTHR30069:SF29">
    <property type="entry name" value="HEMOGLOBIN AND HEMOGLOBIN-HAPTOGLOBIN-BINDING PROTEIN 1-RELATED"/>
    <property type="match status" value="1"/>
</dbReference>
<keyword evidence="10" id="KW-0675">Receptor</keyword>
<dbReference type="GO" id="GO:0009279">
    <property type="term" value="C:cell outer membrane"/>
    <property type="evidence" value="ECO:0007669"/>
    <property type="project" value="UniProtKB-SubCell"/>
</dbReference>
<dbReference type="InterPro" id="IPR039426">
    <property type="entry name" value="TonB-dep_rcpt-like"/>
</dbReference>
<feature type="domain" description="TonB-dependent receptor plug" evidence="9">
    <location>
        <begin position="117"/>
        <end position="246"/>
    </location>
</feature>
<dbReference type="Gene3D" id="2.40.170.20">
    <property type="entry name" value="TonB-dependent receptor, beta-barrel domain"/>
    <property type="match status" value="1"/>
</dbReference>
<evidence type="ECO:0000256" key="8">
    <source>
        <dbReference type="PROSITE-ProRule" id="PRU01360"/>
    </source>
</evidence>
<keyword evidence="6 8" id="KW-0472">Membrane</keyword>
<dbReference type="Pfam" id="PF13715">
    <property type="entry name" value="CarbopepD_reg_2"/>
    <property type="match status" value="1"/>
</dbReference>
<proteinExistence type="inferred from homology"/>
<accession>D2QMS2</accession>
<dbReference type="InterPro" id="IPR036942">
    <property type="entry name" value="Beta-barrel_TonB_sf"/>
</dbReference>
<dbReference type="PROSITE" id="PS52016">
    <property type="entry name" value="TONB_DEPENDENT_REC_3"/>
    <property type="match status" value="1"/>
</dbReference>
<dbReference type="InterPro" id="IPR023996">
    <property type="entry name" value="TonB-dep_OMP_SusC/RagA"/>
</dbReference>
<keyword evidence="11" id="KW-1185">Reference proteome</keyword>
<keyword evidence="5" id="KW-0732">Signal</keyword>
<keyword evidence="2 8" id="KW-0813">Transport</keyword>
<keyword evidence="7 8" id="KW-0998">Cell outer membrane</keyword>
<name>D2QMS2_SPILD</name>
<organism evidence="10 11">
    <name type="scientific">Spirosoma linguale (strain ATCC 33905 / DSM 74 / LMG 10896 / Claus 1)</name>
    <dbReference type="NCBI Taxonomy" id="504472"/>
    <lineage>
        <taxon>Bacteria</taxon>
        <taxon>Pseudomonadati</taxon>
        <taxon>Bacteroidota</taxon>
        <taxon>Cytophagia</taxon>
        <taxon>Cytophagales</taxon>
        <taxon>Cytophagaceae</taxon>
        <taxon>Spirosoma</taxon>
    </lineage>
</organism>
<dbReference type="Pfam" id="PF07715">
    <property type="entry name" value="Plug"/>
    <property type="match status" value="1"/>
</dbReference>
<evidence type="ECO:0000256" key="1">
    <source>
        <dbReference type="ARBA" id="ARBA00004571"/>
    </source>
</evidence>
<evidence type="ECO:0000256" key="7">
    <source>
        <dbReference type="ARBA" id="ARBA00023237"/>
    </source>
</evidence>
<evidence type="ECO:0000313" key="10">
    <source>
        <dbReference type="EMBL" id="ADB40485.1"/>
    </source>
</evidence>
<dbReference type="STRING" id="504472.Slin_4505"/>
<dbReference type="eggNOG" id="COG4206">
    <property type="taxonomic scope" value="Bacteria"/>
</dbReference>
<protein>
    <submittedName>
        <fullName evidence="10">TonB-dependent receptor plug</fullName>
    </submittedName>
</protein>